<dbReference type="Proteomes" id="UP000662931">
    <property type="component" value="Chromosome 1"/>
</dbReference>
<dbReference type="RefSeq" id="XP_038777348.1">
    <property type="nucleotide sequence ID" value="XM_038921420.1"/>
</dbReference>
<keyword evidence="2" id="KW-1185">Reference proteome</keyword>
<reference evidence="1" key="1">
    <citation type="submission" date="2020-10" db="EMBL/GenBank/DDBJ databases">
        <authorList>
            <person name="Roach M.J.R."/>
        </authorList>
    </citation>
    <scope>NUCLEOTIDE SEQUENCE</scope>
    <source>
        <strain evidence="1">CBS 1945</strain>
    </source>
</reference>
<accession>A0A875RYR7</accession>
<name>A0A875RYR7_EENNA</name>
<dbReference type="KEGG" id="bnn:FOA43_001097"/>
<evidence type="ECO:0000313" key="1">
    <source>
        <dbReference type="EMBL" id="QPG73783.1"/>
    </source>
</evidence>
<protein>
    <submittedName>
        <fullName evidence="1">Uncharacterized protein</fullName>
    </submittedName>
</protein>
<proteinExistence type="predicted"/>
<dbReference type="OrthoDB" id="3988723at2759"/>
<sequence length="147" mass="17156">MYKPFKKNVDDQVTFEDVEYDPTIDPSNMSQYKPKNYRVEPIYEKKAVDDNVVAGTLPSYEELYEVTNEKSLTESDDSTESHNSKWKLLFKILLVWILVSELVHVPFCGHHTKTGQEITDTDDQHPYNMGNIVYKHRGCHTENVKQE</sequence>
<organism evidence="1 2">
    <name type="scientific">Eeniella nana</name>
    <name type="common">Yeast</name>
    <name type="synonym">Brettanomyces nanus</name>
    <dbReference type="NCBI Taxonomy" id="13502"/>
    <lineage>
        <taxon>Eukaryota</taxon>
        <taxon>Fungi</taxon>
        <taxon>Dikarya</taxon>
        <taxon>Ascomycota</taxon>
        <taxon>Saccharomycotina</taxon>
        <taxon>Pichiomycetes</taxon>
        <taxon>Pichiales</taxon>
        <taxon>Pichiaceae</taxon>
        <taxon>Brettanomyces</taxon>
    </lineage>
</organism>
<dbReference type="AlphaFoldDB" id="A0A875RYR7"/>
<dbReference type="EMBL" id="CP064812">
    <property type="protein sequence ID" value="QPG73783.1"/>
    <property type="molecule type" value="Genomic_DNA"/>
</dbReference>
<gene>
    <name evidence="1" type="ORF">FOA43_001097</name>
</gene>
<dbReference type="GeneID" id="62194498"/>
<evidence type="ECO:0000313" key="2">
    <source>
        <dbReference type="Proteomes" id="UP000662931"/>
    </source>
</evidence>